<proteinExistence type="predicted"/>
<dbReference type="Pfam" id="PF02720">
    <property type="entry name" value="DUF222"/>
    <property type="match status" value="1"/>
</dbReference>
<dbReference type="Proteomes" id="UP000662111">
    <property type="component" value="Unassembled WGS sequence"/>
</dbReference>
<dbReference type="RefSeq" id="WP_022922909.1">
    <property type="nucleotide sequence ID" value="NZ_BMLB01000001.1"/>
</dbReference>
<feature type="region of interest" description="Disordered" evidence="1">
    <location>
        <begin position="255"/>
        <end position="274"/>
    </location>
</feature>
<sequence>MSQQWGGEVLRTGFGRLVGTGTLPAPRPVGERVAVALRETQREAIFAEVAAGEAVLLQDAEVASGLDQVSRASATLERARLRLACEAAERGLHTIDGFSLVDWLAARCPDLDARVVRDLARVAGAAREGVHAPLVAGVLSGGMPLARAARMHRALVRIRRAVTPLEYAEAVRLLADAGCNPLFDEGDVEAIVAALLRRCLPEKDHEERRKAAHQLRDVHESSLADGSVKRIIMTFGDDADYEAVRAILASPLAAPASRQERAATGEPDLRTPGNRRYDALMTVLRRGVAGTKVQPTTPKAMLVLSIDFETLKRQLSESGGREPGCGATLGGASVSAESVRRLACEADIVPVVLGGPSEVLDQGRRVRLVTPGQRLRLAARDGGCTIPGCTVPATWCDAHHVVPWALGGRSDLSNYASRSYDPRDSGASGRCQSMCRRWHSIGKPTTREATPLRTG</sequence>
<dbReference type="CDD" id="cd00085">
    <property type="entry name" value="HNHc"/>
    <property type="match status" value="1"/>
</dbReference>
<feature type="compositionally biased region" description="Basic and acidic residues" evidence="1">
    <location>
        <begin position="258"/>
        <end position="269"/>
    </location>
</feature>
<protein>
    <recommendedName>
        <fullName evidence="2">DUF222 domain-containing protein</fullName>
    </recommendedName>
</protein>
<dbReference type="InterPro" id="IPR003870">
    <property type="entry name" value="DUF222"/>
</dbReference>
<evidence type="ECO:0000313" key="4">
    <source>
        <dbReference type="Proteomes" id="UP000662111"/>
    </source>
</evidence>
<dbReference type="EMBL" id="BMLB01000001">
    <property type="protein sequence ID" value="GGK60223.1"/>
    <property type="molecule type" value="Genomic_DNA"/>
</dbReference>
<name>A0ABQ2F7L8_9MICO</name>
<comment type="caution">
    <text evidence="3">The sequence shown here is derived from an EMBL/GenBank/DDBJ whole genome shotgun (WGS) entry which is preliminary data.</text>
</comment>
<reference evidence="4" key="1">
    <citation type="journal article" date="2019" name="Int. J. Syst. Evol. Microbiol.">
        <title>The Global Catalogue of Microorganisms (GCM) 10K type strain sequencing project: providing services to taxonomists for standard genome sequencing and annotation.</title>
        <authorList>
            <consortium name="The Broad Institute Genomics Platform"/>
            <consortium name="The Broad Institute Genome Sequencing Center for Infectious Disease"/>
            <person name="Wu L."/>
            <person name="Ma J."/>
        </authorList>
    </citation>
    <scope>NUCLEOTIDE SEQUENCE [LARGE SCALE GENOMIC DNA]</scope>
    <source>
        <strain evidence="4">CGMCC 1.5362</strain>
    </source>
</reference>
<organism evidence="3 4">
    <name type="scientific">Ornithinimicrobium pekingense</name>
    <dbReference type="NCBI Taxonomy" id="384677"/>
    <lineage>
        <taxon>Bacteria</taxon>
        <taxon>Bacillati</taxon>
        <taxon>Actinomycetota</taxon>
        <taxon>Actinomycetes</taxon>
        <taxon>Micrococcales</taxon>
        <taxon>Ornithinimicrobiaceae</taxon>
        <taxon>Ornithinimicrobium</taxon>
    </lineage>
</organism>
<evidence type="ECO:0000313" key="3">
    <source>
        <dbReference type="EMBL" id="GGK60223.1"/>
    </source>
</evidence>
<keyword evidence="4" id="KW-1185">Reference proteome</keyword>
<gene>
    <name evidence="3" type="ORF">GCM10011509_05630</name>
</gene>
<evidence type="ECO:0000259" key="2">
    <source>
        <dbReference type="Pfam" id="PF02720"/>
    </source>
</evidence>
<feature type="domain" description="DUF222" evidence="2">
    <location>
        <begin position="81"/>
        <end position="381"/>
    </location>
</feature>
<dbReference type="InterPro" id="IPR003615">
    <property type="entry name" value="HNH_nuc"/>
</dbReference>
<evidence type="ECO:0000256" key="1">
    <source>
        <dbReference type="SAM" id="MobiDB-lite"/>
    </source>
</evidence>
<accession>A0ABQ2F7L8</accession>